<dbReference type="PROSITE" id="PS50075">
    <property type="entry name" value="CARRIER"/>
    <property type="match status" value="1"/>
</dbReference>
<evidence type="ECO:0000259" key="1">
    <source>
        <dbReference type="PROSITE" id="PS50075"/>
    </source>
</evidence>
<dbReference type="Gene3D" id="1.10.1200.10">
    <property type="entry name" value="ACP-like"/>
    <property type="match status" value="1"/>
</dbReference>
<dbReference type="SUPFAM" id="SSF47336">
    <property type="entry name" value="ACP-like"/>
    <property type="match status" value="1"/>
</dbReference>
<keyword evidence="3" id="KW-1185">Reference proteome</keyword>
<reference evidence="2" key="1">
    <citation type="journal article" date="2014" name="Int. J. Syst. Evol. Microbiol.">
        <title>Complete genome sequence of Corynebacterium casei LMG S-19264T (=DSM 44701T), isolated from a smear-ripened cheese.</title>
        <authorList>
            <consortium name="US DOE Joint Genome Institute (JGI-PGF)"/>
            <person name="Walter F."/>
            <person name="Albersmeier A."/>
            <person name="Kalinowski J."/>
            <person name="Ruckert C."/>
        </authorList>
    </citation>
    <scope>NUCLEOTIDE SEQUENCE</scope>
    <source>
        <strain evidence="2">JCM 4403</strain>
    </source>
</reference>
<gene>
    <name evidence="2" type="ORF">GCM10010280_66690</name>
</gene>
<dbReference type="RefSeq" id="WP_189561782.1">
    <property type="nucleotide sequence ID" value="NZ_BMTE01000016.1"/>
</dbReference>
<name>A0A918C901_9ACTN</name>
<dbReference type="AlphaFoldDB" id="A0A918C901"/>
<accession>A0A918C901</accession>
<dbReference type="InterPro" id="IPR036736">
    <property type="entry name" value="ACP-like_sf"/>
</dbReference>
<dbReference type="Proteomes" id="UP000656732">
    <property type="component" value="Unassembled WGS sequence"/>
</dbReference>
<reference evidence="2" key="2">
    <citation type="submission" date="2020-09" db="EMBL/GenBank/DDBJ databases">
        <authorList>
            <person name="Sun Q."/>
            <person name="Ohkuma M."/>
        </authorList>
    </citation>
    <scope>NUCLEOTIDE SEQUENCE</scope>
    <source>
        <strain evidence="2">JCM 4403</strain>
    </source>
</reference>
<dbReference type="InterPro" id="IPR009081">
    <property type="entry name" value="PP-bd_ACP"/>
</dbReference>
<proteinExistence type="predicted"/>
<dbReference type="Pfam" id="PF00550">
    <property type="entry name" value="PP-binding"/>
    <property type="match status" value="1"/>
</dbReference>
<comment type="caution">
    <text evidence="2">The sequence shown here is derived from an EMBL/GenBank/DDBJ whole genome shotgun (WGS) entry which is preliminary data.</text>
</comment>
<evidence type="ECO:0000313" key="2">
    <source>
        <dbReference type="EMBL" id="GGR09578.1"/>
    </source>
</evidence>
<sequence>MTVRNTPANDEITSVVREFIARLSGRPDIEDDRPLISGGVLDSLAAVQMVDFVERTFQVEVGHEDLELSNFDSVQGLADLITRRVAA</sequence>
<dbReference type="EMBL" id="BMTU01000023">
    <property type="protein sequence ID" value="GGR09578.1"/>
    <property type="molecule type" value="Genomic_DNA"/>
</dbReference>
<protein>
    <recommendedName>
        <fullName evidence="1">Carrier domain-containing protein</fullName>
    </recommendedName>
</protein>
<evidence type="ECO:0000313" key="3">
    <source>
        <dbReference type="Proteomes" id="UP000656732"/>
    </source>
</evidence>
<organism evidence="2 3">
    <name type="scientific">Streptomyces pilosus</name>
    <dbReference type="NCBI Taxonomy" id="28893"/>
    <lineage>
        <taxon>Bacteria</taxon>
        <taxon>Bacillati</taxon>
        <taxon>Actinomycetota</taxon>
        <taxon>Actinomycetes</taxon>
        <taxon>Kitasatosporales</taxon>
        <taxon>Streptomycetaceae</taxon>
        <taxon>Streptomyces</taxon>
    </lineage>
</organism>
<feature type="domain" description="Carrier" evidence="1">
    <location>
        <begin position="7"/>
        <end position="85"/>
    </location>
</feature>